<keyword evidence="5" id="KW-0326">Glycosidase</keyword>
<dbReference type="EMBL" id="JAPEUX010000007">
    <property type="protein sequence ID" value="KAJ4348177.1"/>
    <property type="molecule type" value="Genomic_DNA"/>
</dbReference>
<dbReference type="CDD" id="cd02181">
    <property type="entry name" value="GH16_fungal_Lam16A_glucanase"/>
    <property type="match status" value="1"/>
</dbReference>
<evidence type="ECO:0000313" key="10">
    <source>
        <dbReference type="Proteomes" id="UP001140513"/>
    </source>
</evidence>
<evidence type="ECO:0000256" key="2">
    <source>
        <dbReference type="ARBA" id="ARBA00006865"/>
    </source>
</evidence>
<comment type="catalytic activity">
    <reaction evidence="1">
        <text>Endohydrolysis of (1-&gt;3)- or (1-&gt;4)-linkages in beta-D-glucans when the glucose residue whose reducing group is involved in the linkage to be hydrolyzed is itself substituted at C-3.</text>
        <dbReference type="EC" id="3.2.1.6"/>
    </reaction>
</comment>
<sequence>MRPSSFPNAALAATLPIVASAQGSYTLKDDLTYNNFFQNFDFFSGSDPTNGFVQYQTKDAATQNQLVGYFEDTQSVFLGVDYKNKDPKGRASVRVESTKTWNQGLLIADIRHMPDSTCGTWPAYWLLGQQTVGTDDWPKGGEIDLLEGVNLDSAAAVTLHTSAGCAVDNATSSIQSRAESAFMGSMSTSNCDVAAEDQDKNVGCSIQAPKLTAQNNLATYGTDFNNAGGGVYAMEWTDSSISVWFLPRNSTTFASASSNATQTLDPSTFGTPLAKFQGQGCDFQERFKNMRIIFDTTFCGDWAGKTWEESTCAAKTGAATCEEYVQNNPEAFADAYWEIAGLKWFEKSSASGSPSTLSVPAASPSSVSSSVPVAFPSSLAPPPSSVSSPSFVTSIVPVSSSVVLSSLNPALNPVSSAIDPAPLNTAAAPAASSAAPAPSNGTGSGSGGGSSPNMQGFIWPTAHVGGSPVASSPAASSDVAASSSPGASIPAASPSSPSLSDPAVSSSSLAASPDPTASPSSAAADSTASSIPAASSTLLNAPTQAANPVASSIAASPVDAAPSNAALSTATAPSAAPTGLSPPAAGLPAASQPAVSQPASQPAASEPAATPLPATSSASIPSTTSSSAAPLSTSSSGSNSSSGTDGSSPNMKGFIWPTKHLGKRAAAVGGVKRLGRTSRW</sequence>
<keyword evidence="10" id="KW-1185">Reference proteome</keyword>
<name>A0A9W9C6N7_9PLEO</name>
<dbReference type="PANTHER" id="PTHR10963">
    <property type="entry name" value="GLYCOSYL HYDROLASE-RELATED"/>
    <property type="match status" value="1"/>
</dbReference>
<feature type="compositionally biased region" description="Low complexity" evidence="6">
    <location>
        <begin position="464"/>
        <end position="531"/>
    </location>
</feature>
<dbReference type="InterPro" id="IPR050546">
    <property type="entry name" value="Glycosyl_Hydrlase_16"/>
</dbReference>
<feature type="signal peptide" evidence="7">
    <location>
        <begin position="1"/>
        <end position="21"/>
    </location>
</feature>
<evidence type="ECO:0000256" key="7">
    <source>
        <dbReference type="SAM" id="SignalP"/>
    </source>
</evidence>
<evidence type="ECO:0000256" key="3">
    <source>
        <dbReference type="ARBA" id="ARBA00012599"/>
    </source>
</evidence>
<dbReference type="InterPro" id="IPR013320">
    <property type="entry name" value="ConA-like_dom_sf"/>
</dbReference>
<dbReference type="RefSeq" id="XP_056067565.1">
    <property type="nucleotide sequence ID" value="XM_056218300.1"/>
</dbReference>
<dbReference type="GeneID" id="80913079"/>
<dbReference type="Gene3D" id="2.60.120.200">
    <property type="match status" value="1"/>
</dbReference>
<dbReference type="InterPro" id="IPR000757">
    <property type="entry name" value="Beta-glucanase-like"/>
</dbReference>
<dbReference type="PANTHER" id="PTHR10963:SF24">
    <property type="entry name" value="GLYCOSIDASE C21B10.07-RELATED"/>
    <property type="match status" value="1"/>
</dbReference>
<organism evidence="9 10">
    <name type="scientific">Didymosphaeria variabile</name>
    <dbReference type="NCBI Taxonomy" id="1932322"/>
    <lineage>
        <taxon>Eukaryota</taxon>
        <taxon>Fungi</taxon>
        <taxon>Dikarya</taxon>
        <taxon>Ascomycota</taxon>
        <taxon>Pezizomycotina</taxon>
        <taxon>Dothideomycetes</taxon>
        <taxon>Pleosporomycetidae</taxon>
        <taxon>Pleosporales</taxon>
        <taxon>Massarineae</taxon>
        <taxon>Didymosphaeriaceae</taxon>
        <taxon>Didymosphaeria</taxon>
    </lineage>
</organism>
<dbReference type="AlphaFoldDB" id="A0A9W9C6N7"/>
<protein>
    <recommendedName>
        <fullName evidence="3">endo-1,3(4)-beta-glucanase</fullName>
        <ecNumber evidence="3">3.2.1.6</ecNumber>
    </recommendedName>
</protein>
<evidence type="ECO:0000256" key="4">
    <source>
        <dbReference type="ARBA" id="ARBA00022801"/>
    </source>
</evidence>
<evidence type="ECO:0000313" key="9">
    <source>
        <dbReference type="EMBL" id="KAJ4348177.1"/>
    </source>
</evidence>
<dbReference type="OrthoDB" id="192832at2759"/>
<dbReference type="FunFam" id="2.60.120.200:FF:000114">
    <property type="entry name" value="Probable endo-1,3(4)-beta-glucanase NFIA_089530"/>
    <property type="match status" value="1"/>
</dbReference>
<keyword evidence="7" id="KW-0732">Signal</keyword>
<accession>A0A9W9C6N7</accession>
<gene>
    <name evidence="9" type="ORF">N0V89_009549</name>
</gene>
<evidence type="ECO:0000256" key="6">
    <source>
        <dbReference type="SAM" id="MobiDB-lite"/>
    </source>
</evidence>
<feature type="compositionally biased region" description="Low complexity" evidence="6">
    <location>
        <begin position="560"/>
        <end position="649"/>
    </location>
</feature>
<evidence type="ECO:0000259" key="8">
    <source>
        <dbReference type="PROSITE" id="PS51762"/>
    </source>
</evidence>
<reference evidence="9" key="1">
    <citation type="submission" date="2022-10" db="EMBL/GenBank/DDBJ databases">
        <title>Tapping the CABI collections for fungal endophytes: first genome assemblies for Collariella, Neodidymelliopsis, Ascochyta clinopodiicola, Didymella pomorum, Didymosphaeria variabile, Neocosmospora piperis and Neocucurbitaria cava.</title>
        <authorList>
            <person name="Hill R."/>
        </authorList>
    </citation>
    <scope>NUCLEOTIDE SEQUENCE</scope>
    <source>
        <strain evidence="9">IMI 356815</strain>
    </source>
</reference>
<dbReference type="PROSITE" id="PS51762">
    <property type="entry name" value="GH16_2"/>
    <property type="match status" value="1"/>
</dbReference>
<dbReference type="SUPFAM" id="SSF49899">
    <property type="entry name" value="Concanavalin A-like lectins/glucanases"/>
    <property type="match status" value="1"/>
</dbReference>
<feature type="region of interest" description="Disordered" evidence="6">
    <location>
        <begin position="429"/>
        <end position="531"/>
    </location>
</feature>
<comment type="caution">
    <text evidence="9">The sequence shown here is derived from an EMBL/GenBank/DDBJ whole genome shotgun (WGS) entry which is preliminary data.</text>
</comment>
<feature type="domain" description="GH16" evidence="8">
    <location>
        <begin position="31"/>
        <end position="333"/>
    </location>
</feature>
<dbReference type="GO" id="GO:0009251">
    <property type="term" value="P:glucan catabolic process"/>
    <property type="evidence" value="ECO:0007669"/>
    <property type="project" value="TreeGrafter"/>
</dbReference>
<feature type="chain" id="PRO_5040776806" description="endo-1,3(4)-beta-glucanase" evidence="7">
    <location>
        <begin position="22"/>
        <end position="680"/>
    </location>
</feature>
<evidence type="ECO:0000256" key="1">
    <source>
        <dbReference type="ARBA" id="ARBA00000124"/>
    </source>
</evidence>
<dbReference type="EC" id="3.2.1.6" evidence="3"/>
<dbReference type="Proteomes" id="UP001140513">
    <property type="component" value="Unassembled WGS sequence"/>
</dbReference>
<comment type="similarity">
    <text evidence="2">Belongs to the glycosyl hydrolase 16 family.</text>
</comment>
<keyword evidence="4" id="KW-0378">Hydrolase</keyword>
<feature type="compositionally biased region" description="Low complexity" evidence="6">
    <location>
        <begin position="429"/>
        <end position="441"/>
    </location>
</feature>
<dbReference type="GO" id="GO:0052861">
    <property type="term" value="F:endo-1,3(4)-beta-glucanase activity"/>
    <property type="evidence" value="ECO:0007669"/>
    <property type="project" value="UniProtKB-EC"/>
</dbReference>
<feature type="region of interest" description="Disordered" evidence="6">
    <location>
        <begin position="559"/>
        <end position="680"/>
    </location>
</feature>
<proteinExistence type="inferred from homology"/>
<evidence type="ECO:0000256" key="5">
    <source>
        <dbReference type="ARBA" id="ARBA00023295"/>
    </source>
</evidence>
<dbReference type="Pfam" id="PF26113">
    <property type="entry name" value="GH16_XgeA"/>
    <property type="match status" value="1"/>
</dbReference>